<dbReference type="InterPro" id="IPR002656">
    <property type="entry name" value="Acyl_transf_3_dom"/>
</dbReference>
<accession>A0A414UR97</accession>
<feature type="transmembrane region" description="Helical" evidence="1">
    <location>
        <begin position="73"/>
        <end position="91"/>
    </location>
</feature>
<organism evidence="3 4">
    <name type="scientific">Mediterraneibacter gnavus</name>
    <name type="common">Ruminococcus gnavus</name>
    <dbReference type="NCBI Taxonomy" id="33038"/>
    <lineage>
        <taxon>Bacteria</taxon>
        <taxon>Bacillati</taxon>
        <taxon>Bacillota</taxon>
        <taxon>Clostridia</taxon>
        <taxon>Lachnospirales</taxon>
        <taxon>Lachnospiraceae</taxon>
        <taxon>Mediterraneibacter</taxon>
    </lineage>
</organism>
<feature type="transmembrane region" description="Helical" evidence="1">
    <location>
        <begin position="111"/>
        <end position="129"/>
    </location>
</feature>
<evidence type="ECO:0000313" key="3">
    <source>
        <dbReference type="EMBL" id="RHG79099.1"/>
    </source>
</evidence>
<name>A0A414UR97_MEDGN</name>
<feature type="transmembrane region" description="Helical" evidence="1">
    <location>
        <begin position="136"/>
        <end position="154"/>
    </location>
</feature>
<evidence type="ECO:0000313" key="4">
    <source>
        <dbReference type="Proteomes" id="UP000283981"/>
    </source>
</evidence>
<feature type="domain" description="Acyltransferase 3" evidence="2">
    <location>
        <begin position="16"/>
        <end position="146"/>
    </location>
</feature>
<dbReference type="Proteomes" id="UP000283981">
    <property type="component" value="Unassembled WGS sequence"/>
</dbReference>
<dbReference type="Pfam" id="PF01757">
    <property type="entry name" value="Acyl_transf_3"/>
    <property type="match status" value="1"/>
</dbReference>
<keyword evidence="1" id="KW-0812">Transmembrane</keyword>
<feature type="transmembrane region" description="Helical" evidence="1">
    <location>
        <begin position="12"/>
        <end position="30"/>
    </location>
</feature>
<evidence type="ECO:0000259" key="2">
    <source>
        <dbReference type="Pfam" id="PF01757"/>
    </source>
</evidence>
<protein>
    <recommendedName>
        <fullName evidence="2">Acyltransferase 3 domain-containing protein</fullName>
    </recommendedName>
</protein>
<dbReference type="GO" id="GO:0016747">
    <property type="term" value="F:acyltransferase activity, transferring groups other than amino-acyl groups"/>
    <property type="evidence" value="ECO:0007669"/>
    <property type="project" value="InterPro"/>
</dbReference>
<sequence>MKDEGLAKFSDTAYIMKGLAILSVIFAHCVYDDPNIQRGSSIIGTIGVPVFLVLSAIFFDTKESSRSLIQKKLQRLILPWILWGTVTYIISCLSNNSPSIFGGIKWIFGNYTWLYFVPVLLICFILCYICENTCKFATIFIVFASIVTNALYILV</sequence>
<keyword evidence="1" id="KW-1133">Transmembrane helix</keyword>
<reference evidence="3 4" key="1">
    <citation type="submission" date="2018-08" db="EMBL/GenBank/DDBJ databases">
        <title>A genome reference for cultivated species of the human gut microbiota.</title>
        <authorList>
            <person name="Zou Y."/>
            <person name="Xue W."/>
            <person name="Luo G."/>
        </authorList>
    </citation>
    <scope>NUCLEOTIDE SEQUENCE [LARGE SCALE GENOMIC DNA]</scope>
    <source>
        <strain evidence="3 4">AM21-18</strain>
    </source>
</reference>
<feature type="transmembrane region" description="Helical" evidence="1">
    <location>
        <begin position="42"/>
        <end position="61"/>
    </location>
</feature>
<gene>
    <name evidence="3" type="ORF">DW243_16835</name>
</gene>
<evidence type="ECO:0000256" key="1">
    <source>
        <dbReference type="SAM" id="Phobius"/>
    </source>
</evidence>
<proteinExistence type="predicted"/>
<keyword evidence="1" id="KW-0472">Membrane</keyword>
<comment type="caution">
    <text evidence="3">The sequence shown here is derived from an EMBL/GenBank/DDBJ whole genome shotgun (WGS) entry which is preliminary data.</text>
</comment>
<dbReference type="EMBL" id="QRIS01000044">
    <property type="protein sequence ID" value="RHG79099.1"/>
    <property type="molecule type" value="Genomic_DNA"/>
</dbReference>
<dbReference type="AlphaFoldDB" id="A0A414UR97"/>